<dbReference type="Proteomes" id="UP000265618">
    <property type="component" value="Unassembled WGS sequence"/>
</dbReference>
<dbReference type="EMBL" id="BDIP01000038">
    <property type="protein sequence ID" value="GIQ79658.1"/>
    <property type="molecule type" value="Genomic_DNA"/>
</dbReference>
<dbReference type="AlphaFoldDB" id="A0A9K3CP27"/>
<sequence length="140" mass="15394">MGPPWYQSQTAGQAAGAPDYSRRRKLQNRQHVRRYGFQSSRAASCASSPYWLPGPVAAEPGIISRLQSTAGLYILEMRTIEPAGDLPSVLFSQSQMGSPSMSPSMDVSVSPIGSVYSLRLVPKHPDHPWGRWHHHLSLAI</sequence>
<organism evidence="2 3">
    <name type="scientific">Kipferlia bialata</name>
    <dbReference type="NCBI Taxonomy" id="797122"/>
    <lineage>
        <taxon>Eukaryota</taxon>
        <taxon>Metamonada</taxon>
        <taxon>Carpediemonas-like organisms</taxon>
        <taxon>Kipferlia</taxon>
    </lineage>
</organism>
<feature type="compositionally biased region" description="Polar residues" evidence="1">
    <location>
        <begin position="1"/>
        <end position="12"/>
    </location>
</feature>
<proteinExistence type="predicted"/>
<evidence type="ECO:0000313" key="2">
    <source>
        <dbReference type="EMBL" id="GIQ79658.1"/>
    </source>
</evidence>
<evidence type="ECO:0000313" key="3">
    <source>
        <dbReference type="Proteomes" id="UP000265618"/>
    </source>
</evidence>
<reference evidence="2 3" key="1">
    <citation type="journal article" date="2018" name="PLoS ONE">
        <title>The draft genome of Kipferlia bialata reveals reductive genome evolution in fornicate parasites.</title>
        <authorList>
            <person name="Tanifuji G."/>
            <person name="Takabayashi S."/>
            <person name="Kume K."/>
            <person name="Takagi M."/>
            <person name="Nakayama T."/>
            <person name="Kamikawa R."/>
            <person name="Inagaki Y."/>
            <person name="Hashimoto T."/>
        </authorList>
    </citation>
    <scope>NUCLEOTIDE SEQUENCE [LARGE SCALE GENOMIC DNA]</scope>
    <source>
        <strain evidence="2">NY0173</strain>
    </source>
</reference>
<feature type="region of interest" description="Disordered" evidence="1">
    <location>
        <begin position="1"/>
        <end position="29"/>
    </location>
</feature>
<evidence type="ECO:0000256" key="1">
    <source>
        <dbReference type="SAM" id="MobiDB-lite"/>
    </source>
</evidence>
<accession>A0A9K3CP27</accession>
<protein>
    <submittedName>
        <fullName evidence="2">Uncharacterized protein</fullName>
    </submittedName>
</protein>
<comment type="caution">
    <text evidence="2">The sequence shown here is derived from an EMBL/GenBank/DDBJ whole genome shotgun (WGS) entry which is preliminary data.</text>
</comment>
<name>A0A9K3CP27_9EUKA</name>
<keyword evidence="3" id="KW-1185">Reference proteome</keyword>
<gene>
    <name evidence="2" type="ORF">KIPB_000329</name>
</gene>